<organism evidence="1 2">
    <name type="scientific">Kwoniella dendrophila CBS 6074</name>
    <dbReference type="NCBI Taxonomy" id="1295534"/>
    <lineage>
        <taxon>Eukaryota</taxon>
        <taxon>Fungi</taxon>
        <taxon>Dikarya</taxon>
        <taxon>Basidiomycota</taxon>
        <taxon>Agaricomycotina</taxon>
        <taxon>Tremellomycetes</taxon>
        <taxon>Tremellales</taxon>
        <taxon>Cryptococcaceae</taxon>
        <taxon>Kwoniella</taxon>
    </lineage>
</organism>
<evidence type="ECO:0000313" key="2">
    <source>
        <dbReference type="Proteomes" id="UP001355207"/>
    </source>
</evidence>
<keyword evidence="2" id="KW-1185">Reference proteome</keyword>
<dbReference type="GeneID" id="91092151"/>
<dbReference type="AlphaFoldDB" id="A0AAX4JME8"/>
<name>A0AAX4JME8_9TREE</name>
<dbReference type="EMBL" id="CP144099">
    <property type="protein sequence ID" value="WWC86602.1"/>
    <property type="molecule type" value="Genomic_DNA"/>
</dbReference>
<proteinExistence type="predicted"/>
<dbReference type="RefSeq" id="XP_066073365.1">
    <property type="nucleotide sequence ID" value="XM_066217268.1"/>
</dbReference>
<accession>A0AAX4JME8</accession>
<protein>
    <recommendedName>
        <fullName evidence="3">F-box domain-containing protein</fullName>
    </recommendedName>
</protein>
<gene>
    <name evidence="1" type="ORF">L201_001479</name>
</gene>
<dbReference type="Proteomes" id="UP001355207">
    <property type="component" value="Chromosome 2"/>
</dbReference>
<sequence length="387" mass="44868">MSHQLTAAALARLSISNVEPSSPMTNDITPEAFNKLLPVHRVILEHLQYMIPSKIVRLSRAISESTLNSLFWHIIIGLGKSPFTYRRGHEDYVRKNLHRFQQTRTLHLLHWKSVAAMLEILDQAQRPPKRVYTLDDSPEEPLSVTLFPNLQYLHIYFPLLFQGMGDDMEFFVLFHKAHGFKPSLINFFKHQCKTQKILVDRREKQDNQELIDETVQLFNKNQVPETVTPTLIIRHSADIEHLPRITRLDTPYTLVLLELDEANQLIRLAPMSRVLEILWNNREDLFISYELQRHFPKGMKIAVSNSGILLGDRRVSCQDWCQKIAIAESLIEKDEWFCRYILPVGDPVAKTSAGDNSANDFDSEGYDSYDDDYYGHSCDYDSFYGSE</sequence>
<evidence type="ECO:0008006" key="3">
    <source>
        <dbReference type="Google" id="ProtNLM"/>
    </source>
</evidence>
<reference evidence="1 2" key="1">
    <citation type="submission" date="2024-01" db="EMBL/GenBank/DDBJ databases">
        <title>Comparative genomics of Cryptococcus and Kwoniella reveals pathogenesis evolution and contrasting modes of karyotype evolution via chromosome fusion or intercentromeric recombination.</title>
        <authorList>
            <person name="Coelho M.A."/>
            <person name="David-Palma M."/>
            <person name="Shea T."/>
            <person name="Bowers K."/>
            <person name="McGinley-Smith S."/>
            <person name="Mohammad A.W."/>
            <person name="Gnirke A."/>
            <person name="Yurkov A.M."/>
            <person name="Nowrousian M."/>
            <person name="Sun S."/>
            <person name="Cuomo C.A."/>
            <person name="Heitman J."/>
        </authorList>
    </citation>
    <scope>NUCLEOTIDE SEQUENCE [LARGE SCALE GENOMIC DNA]</scope>
    <source>
        <strain evidence="1 2">CBS 6074</strain>
    </source>
</reference>
<evidence type="ECO:0000313" key="1">
    <source>
        <dbReference type="EMBL" id="WWC86602.1"/>
    </source>
</evidence>